<dbReference type="SUPFAM" id="SSF50104">
    <property type="entry name" value="Translation proteins SH3-like domain"/>
    <property type="match status" value="1"/>
</dbReference>
<dbReference type="GO" id="GO:0006412">
    <property type="term" value="P:translation"/>
    <property type="evidence" value="ECO:0007669"/>
    <property type="project" value="InterPro"/>
</dbReference>
<dbReference type="InterPro" id="IPR008991">
    <property type="entry name" value="Translation_prot_SH3-like_sf"/>
</dbReference>
<keyword evidence="6" id="KW-1185">Reference proteome</keyword>
<feature type="domain" description="Large ribosomal subunit protein uL2 C-terminal" evidence="4">
    <location>
        <begin position="1"/>
        <end position="61"/>
    </location>
</feature>
<dbReference type="InterPro" id="IPR014726">
    <property type="entry name" value="Ribosomal_uL2_dom3"/>
</dbReference>
<keyword evidence="2" id="KW-0689">Ribosomal protein</keyword>
<name>A0A7J9MNP1_GOSSC</name>
<dbReference type="GO" id="GO:0003735">
    <property type="term" value="F:structural constituent of ribosome"/>
    <property type="evidence" value="ECO:0007669"/>
    <property type="project" value="InterPro"/>
</dbReference>
<dbReference type="SMART" id="SM01382">
    <property type="entry name" value="Ribosomal_L2_C"/>
    <property type="match status" value="1"/>
</dbReference>
<gene>
    <name evidence="5" type="ORF">Goshw_016429</name>
</gene>
<comment type="similarity">
    <text evidence="1">Belongs to the universal ribosomal protein uL2 family.</text>
</comment>
<reference evidence="5 6" key="1">
    <citation type="journal article" date="2019" name="Genome Biol. Evol.">
        <title>Insights into the evolution of the New World diploid cottons (Gossypium, subgenus Houzingenia) based on genome sequencing.</title>
        <authorList>
            <person name="Grover C.E."/>
            <person name="Arick M.A. 2nd"/>
            <person name="Thrash A."/>
            <person name="Conover J.L."/>
            <person name="Sanders W.S."/>
            <person name="Peterson D.G."/>
            <person name="Frelichowski J.E."/>
            <person name="Scheffler J.A."/>
            <person name="Scheffler B.E."/>
            <person name="Wendel J.F."/>
        </authorList>
    </citation>
    <scope>NUCLEOTIDE SEQUENCE [LARGE SCALE GENOMIC DNA]</scope>
    <source>
        <strain evidence="5">1</strain>
        <tissue evidence="5">Leaf</tissue>
    </source>
</reference>
<dbReference type="InterPro" id="IPR022669">
    <property type="entry name" value="Ribosomal_uL2_C"/>
</dbReference>
<dbReference type="OrthoDB" id="961375at2759"/>
<evidence type="ECO:0000256" key="1">
    <source>
        <dbReference type="ARBA" id="ARBA00005636"/>
    </source>
</evidence>
<dbReference type="Pfam" id="PF03947">
    <property type="entry name" value="Ribosomal_L2_C"/>
    <property type="match status" value="1"/>
</dbReference>
<evidence type="ECO:0000313" key="6">
    <source>
        <dbReference type="Proteomes" id="UP000593576"/>
    </source>
</evidence>
<evidence type="ECO:0000259" key="4">
    <source>
        <dbReference type="SMART" id="SM01382"/>
    </source>
</evidence>
<dbReference type="Proteomes" id="UP000593576">
    <property type="component" value="Unassembled WGS sequence"/>
</dbReference>
<organism evidence="5 6">
    <name type="scientific">Gossypium schwendimanii</name>
    <name type="common">Cotton</name>
    <dbReference type="NCBI Taxonomy" id="34291"/>
    <lineage>
        <taxon>Eukaryota</taxon>
        <taxon>Viridiplantae</taxon>
        <taxon>Streptophyta</taxon>
        <taxon>Embryophyta</taxon>
        <taxon>Tracheophyta</taxon>
        <taxon>Spermatophyta</taxon>
        <taxon>Magnoliopsida</taxon>
        <taxon>eudicotyledons</taxon>
        <taxon>Gunneridae</taxon>
        <taxon>Pentapetalae</taxon>
        <taxon>rosids</taxon>
        <taxon>malvids</taxon>
        <taxon>Malvales</taxon>
        <taxon>Malvaceae</taxon>
        <taxon>Malvoideae</taxon>
        <taxon>Gossypium</taxon>
    </lineage>
</organism>
<keyword evidence="3" id="KW-0687">Ribonucleoprotein</keyword>
<evidence type="ECO:0000256" key="3">
    <source>
        <dbReference type="ARBA" id="ARBA00023274"/>
    </source>
</evidence>
<proteinExistence type="inferred from homology"/>
<feature type="non-terminal residue" evidence="5">
    <location>
        <position position="61"/>
    </location>
</feature>
<comment type="caution">
    <text evidence="5">The sequence shown here is derived from an EMBL/GenBank/DDBJ whole genome shotgun (WGS) entry which is preliminary data.</text>
</comment>
<dbReference type="EMBL" id="JABFAF010000012">
    <property type="protein sequence ID" value="MBA0872568.1"/>
    <property type="molecule type" value="Genomic_DNA"/>
</dbReference>
<dbReference type="GO" id="GO:1990904">
    <property type="term" value="C:ribonucleoprotein complex"/>
    <property type="evidence" value="ECO:0007669"/>
    <property type="project" value="UniProtKB-KW"/>
</dbReference>
<accession>A0A7J9MNP1</accession>
<dbReference type="AlphaFoldDB" id="A0A7J9MNP1"/>
<feature type="non-terminal residue" evidence="5">
    <location>
        <position position="1"/>
    </location>
</feature>
<protein>
    <recommendedName>
        <fullName evidence="4">Large ribosomal subunit protein uL2 C-terminal domain-containing protein</fullName>
    </recommendedName>
</protein>
<dbReference type="GO" id="GO:0005840">
    <property type="term" value="C:ribosome"/>
    <property type="evidence" value="ECO:0007669"/>
    <property type="project" value="UniProtKB-KW"/>
</dbReference>
<sequence>GAVAKLIAKEGKLATLKLTFREKSLGRARSKCWLSKRPVVSVVVMNPIDYPYGGGEGRAPI</sequence>
<evidence type="ECO:0000313" key="5">
    <source>
        <dbReference type="EMBL" id="MBA0872568.1"/>
    </source>
</evidence>
<evidence type="ECO:0000256" key="2">
    <source>
        <dbReference type="ARBA" id="ARBA00022980"/>
    </source>
</evidence>
<dbReference type="Gene3D" id="4.10.950.10">
    <property type="entry name" value="Ribosomal protein L2, domain 3"/>
    <property type="match status" value="1"/>
</dbReference>